<evidence type="ECO:0000256" key="2">
    <source>
        <dbReference type="ARBA" id="ARBA00022857"/>
    </source>
</evidence>
<dbReference type="EMBL" id="BAAAQT010000008">
    <property type="protein sequence ID" value="GAA2175974.1"/>
    <property type="molecule type" value="Genomic_DNA"/>
</dbReference>
<dbReference type="Pfam" id="PF00248">
    <property type="entry name" value="Aldo_ket_red"/>
    <property type="match status" value="1"/>
</dbReference>
<gene>
    <name evidence="5" type="ORF">GCM10009846_27960</name>
</gene>
<dbReference type="PROSITE" id="PS00798">
    <property type="entry name" value="ALDOKETO_REDUCTASE_1"/>
    <property type="match status" value="1"/>
</dbReference>
<name>A0ABP5MP57_9MICO</name>
<keyword evidence="3" id="KW-0560">Oxidoreductase</keyword>
<dbReference type="Gene3D" id="3.20.20.100">
    <property type="entry name" value="NADP-dependent oxidoreductase domain"/>
    <property type="match status" value="1"/>
</dbReference>
<dbReference type="PANTHER" id="PTHR43827">
    <property type="entry name" value="2,5-DIKETO-D-GLUCONIC ACID REDUCTASE"/>
    <property type="match status" value="1"/>
</dbReference>
<proteinExistence type="inferred from homology"/>
<organism evidence="5 6">
    <name type="scientific">Agrococcus versicolor</name>
    <dbReference type="NCBI Taxonomy" id="501482"/>
    <lineage>
        <taxon>Bacteria</taxon>
        <taxon>Bacillati</taxon>
        <taxon>Actinomycetota</taxon>
        <taxon>Actinomycetes</taxon>
        <taxon>Micrococcales</taxon>
        <taxon>Microbacteriaceae</taxon>
        <taxon>Agrococcus</taxon>
    </lineage>
</organism>
<dbReference type="InterPro" id="IPR018170">
    <property type="entry name" value="Aldo/ket_reductase_CS"/>
</dbReference>
<comment type="caution">
    <text evidence="5">The sequence shown here is derived from an EMBL/GenBank/DDBJ whole genome shotgun (WGS) entry which is preliminary data.</text>
</comment>
<dbReference type="PRINTS" id="PR00069">
    <property type="entry name" value="ALDKETRDTASE"/>
</dbReference>
<keyword evidence="2" id="KW-0521">NADP</keyword>
<dbReference type="InterPro" id="IPR036812">
    <property type="entry name" value="NAD(P)_OxRdtase_dom_sf"/>
</dbReference>
<dbReference type="SUPFAM" id="SSF51430">
    <property type="entry name" value="NAD(P)-linked oxidoreductase"/>
    <property type="match status" value="1"/>
</dbReference>
<dbReference type="PROSITE" id="PS00062">
    <property type="entry name" value="ALDOKETO_REDUCTASE_2"/>
    <property type="match status" value="1"/>
</dbReference>
<dbReference type="PIRSF" id="PIRSF000097">
    <property type="entry name" value="AKR"/>
    <property type="match status" value="1"/>
</dbReference>
<dbReference type="InterPro" id="IPR023210">
    <property type="entry name" value="NADP_OxRdtase_dom"/>
</dbReference>
<evidence type="ECO:0000256" key="3">
    <source>
        <dbReference type="ARBA" id="ARBA00023002"/>
    </source>
</evidence>
<dbReference type="RefSeq" id="WP_344344684.1">
    <property type="nucleotide sequence ID" value="NZ_BAAAQT010000008.1"/>
</dbReference>
<accession>A0ABP5MP57</accession>
<reference evidence="6" key="1">
    <citation type="journal article" date="2019" name="Int. J. Syst. Evol. Microbiol.">
        <title>The Global Catalogue of Microorganisms (GCM) 10K type strain sequencing project: providing services to taxonomists for standard genome sequencing and annotation.</title>
        <authorList>
            <consortium name="The Broad Institute Genomics Platform"/>
            <consortium name="The Broad Institute Genome Sequencing Center for Infectious Disease"/>
            <person name="Wu L."/>
            <person name="Ma J."/>
        </authorList>
    </citation>
    <scope>NUCLEOTIDE SEQUENCE [LARGE SCALE GENOMIC DNA]</scope>
    <source>
        <strain evidence="6">JCM 16026</strain>
    </source>
</reference>
<sequence length="277" mass="30356">MSARIPTLTMADGRPIPQIGFGLFKVDPAEAQRITEDALEVGYRHLDTATAYGNEAAVGAAIAASGIARDELFVTTKVWNDAHGRTATRAAFERSCERLGIETIDLYLIHWPVPTRDLYRETWQELLAIAADGGARSVGVSNFLVEHLDAIARDGGARPAVNQIEVHPTNQDRSLVEACADRDILVEAYSPLARGAALDHPGLGRIAAAHERTISQVILRWHLQHDRVVLPKTTRRERMRENLDVLDFALDAQQVAAIDDLDEGARIGADPRTFTGD</sequence>
<keyword evidence="6" id="KW-1185">Reference proteome</keyword>
<evidence type="ECO:0000259" key="4">
    <source>
        <dbReference type="Pfam" id="PF00248"/>
    </source>
</evidence>
<evidence type="ECO:0000313" key="6">
    <source>
        <dbReference type="Proteomes" id="UP001501599"/>
    </source>
</evidence>
<evidence type="ECO:0000256" key="1">
    <source>
        <dbReference type="ARBA" id="ARBA00007905"/>
    </source>
</evidence>
<comment type="similarity">
    <text evidence="1">Belongs to the aldo/keto reductase family.</text>
</comment>
<feature type="domain" description="NADP-dependent oxidoreductase" evidence="4">
    <location>
        <begin position="21"/>
        <end position="262"/>
    </location>
</feature>
<dbReference type="Proteomes" id="UP001501599">
    <property type="component" value="Unassembled WGS sequence"/>
</dbReference>
<dbReference type="PANTHER" id="PTHR43827:SF3">
    <property type="entry name" value="NADP-DEPENDENT OXIDOREDUCTASE DOMAIN-CONTAINING PROTEIN"/>
    <property type="match status" value="1"/>
</dbReference>
<dbReference type="InterPro" id="IPR020471">
    <property type="entry name" value="AKR"/>
</dbReference>
<evidence type="ECO:0000313" key="5">
    <source>
        <dbReference type="EMBL" id="GAA2175974.1"/>
    </source>
</evidence>
<protein>
    <submittedName>
        <fullName evidence="5">Aldo/keto reductase</fullName>
    </submittedName>
</protein>
<dbReference type="CDD" id="cd19071">
    <property type="entry name" value="AKR_AKR1-5-like"/>
    <property type="match status" value="1"/>
</dbReference>